<feature type="transmembrane region" description="Helical" evidence="12">
    <location>
        <begin position="401"/>
        <end position="421"/>
    </location>
</feature>
<evidence type="ECO:0000313" key="16">
    <source>
        <dbReference type="Proteomes" id="UP000626844"/>
    </source>
</evidence>
<feature type="transmembrane region" description="Helical" evidence="12">
    <location>
        <begin position="263"/>
        <end position="288"/>
    </location>
</feature>
<evidence type="ECO:0000256" key="2">
    <source>
        <dbReference type="ARBA" id="ARBA00022448"/>
    </source>
</evidence>
<evidence type="ECO:0000256" key="10">
    <source>
        <dbReference type="ARBA" id="ARBA00023136"/>
    </source>
</evidence>
<dbReference type="InterPro" id="IPR018113">
    <property type="entry name" value="PTrfase_EIIB_Cys"/>
</dbReference>
<dbReference type="InterPro" id="IPR011296">
    <property type="entry name" value="PTS_IIBC_treh"/>
</dbReference>
<dbReference type="RefSeq" id="WP_191156396.1">
    <property type="nucleotide sequence ID" value="NZ_JACXAI010000004.1"/>
</dbReference>
<evidence type="ECO:0000256" key="5">
    <source>
        <dbReference type="ARBA" id="ARBA00022679"/>
    </source>
</evidence>
<evidence type="ECO:0000256" key="4">
    <source>
        <dbReference type="ARBA" id="ARBA00022597"/>
    </source>
</evidence>
<evidence type="ECO:0000256" key="8">
    <source>
        <dbReference type="ARBA" id="ARBA00022777"/>
    </source>
</evidence>
<keyword evidence="4" id="KW-0762">Sugar transport</keyword>
<dbReference type="PROSITE" id="PS01035">
    <property type="entry name" value="PTS_EIIB_TYPE_1_CYS"/>
    <property type="match status" value="1"/>
</dbReference>
<dbReference type="InterPro" id="IPR050558">
    <property type="entry name" value="PTS_Sugar-Specific_Components"/>
</dbReference>
<dbReference type="InterPro" id="IPR001996">
    <property type="entry name" value="PTS_IIB_1"/>
</dbReference>
<feature type="transmembrane region" description="Helical" evidence="12">
    <location>
        <begin position="150"/>
        <end position="175"/>
    </location>
</feature>
<dbReference type="GO" id="GO:0008982">
    <property type="term" value="F:protein-N(PI)-phosphohistidine-sugar phosphotransferase activity"/>
    <property type="evidence" value="ECO:0007669"/>
    <property type="project" value="InterPro"/>
</dbReference>
<dbReference type="GO" id="GO:0016301">
    <property type="term" value="F:kinase activity"/>
    <property type="evidence" value="ECO:0007669"/>
    <property type="project" value="UniProtKB-KW"/>
</dbReference>
<keyword evidence="10 12" id="KW-0472">Membrane</keyword>
<evidence type="ECO:0000256" key="1">
    <source>
        <dbReference type="ARBA" id="ARBA00004651"/>
    </source>
</evidence>
<dbReference type="InterPro" id="IPR013013">
    <property type="entry name" value="PTS_EIIC_1"/>
</dbReference>
<evidence type="ECO:0000256" key="11">
    <source>
        <dbReference type="PROSITE-ProRule" id="PRU00421"/>
    </source>
</evidence>
<dbReference type="SUPFAM" id="SSF55604">
    <property type="entry name" value="Glucose permease domain IIB"/>
    <property type="match status" value="1"/>
</dbReference>
<keyword evidence="8" id="KW-0418">Kinase</keyword>
<dbReference type="GO" id="GO:0090589">
    <property type="term" value="F:protein-phosphocysteine-trehalose phosphotransferase system transporter activity"/>
    <property type="evidence" value="ECO:0007669"/>
    <property type="project" value="TreeGrafter"/>
</dbReference>
<feature type="transmembrane region" description="Helical" evidence="12">
    <location>
        <begin position="441"/>
        <end position="462"/>
    </location>
</feature>
<gene>
    <name evidence="15" type="primary">treP</name>
    <name evidence="15" type="ORF">IC621_05075</name>
</gene>
<dbReference type="FunFam" id="3.30.1360.60:FF:000001">
    <property type="entry name" value="PTS system glucose-specific IIBC component PtsG"/>
    <property type="match status" value="1"/>
</dbReference>
<proteinExistence type="predicted"/>
<comment type="caution">
    <text evidence="15">The sequence shown here is derived from an EMBL/GenBank/DDBJ whole genome shotgun (WGS) entry which is preliminary data.</text>
</comment>
<dbReference type="NCBIfam" id="TIGR01992">
    <property type="entry name" value="PTS-IIBC-Tre"/>
    <property type="match status" value="1"/>
</dbReference>
<feature type="transmembrane region" description="Helical" evidence="12">
    <location>
        <begin position="110"/>
        <end position="130"/>
    </location>
</feature>
<dbReference type="Pfam" id="PF00367">
    <property type="entry name" value="PTS_EIIB"/>
    <property type="match status" value="1"/>
</dbReference>
<dbReference type="CDD" id="cd00212">
    <property type="entry name" value="PTS_IIB_glc"/>
    <property type="match status" value="1"/>
</dbReference>
<keyword evidence="3" id="KW-1003">Cell membrane</keyword>
<sequence length="469" mass="49975">MSSYKESVGQIIDAIGGEENINAVTHCVTRLRFALKDEGKVDKEKLDEIDLVKGSFSTNGQFQVVIGQGTVNKVYNELVAQTGVGEASKDDVKKASESNMNPLQRAIKTLADIFIPILPAIVTAGLLLGINNILTGSGIFFEDQSLIEVYPAWADIANIINLIANTAFTFLPALIGWSAVKRFGGSPLLGIVLGLILVHPDLLNAWAYGEAKAAGEVETWNILGLTVEKIGYQGQVLPVLFASYLLAKIEVFLTKRVPEGIQLLVVAPVALLITGFASFIAIGPIMFAAGNLITDGVVSIFENFAALGGLLYGGLYGALVITGMHHTFLAVDLQLIGSIGGTFLWPMLALSNIAQGSAALTMGLLTKNEKQKGLSYTSAVSAYLGVTEPAMFGVNLRYRYPFIAAMISSGIGGLFISMQGVRASTIGVGGLPGFLVIDRGFWAFIIGMVIAFVLPIILTFVFSNFKKEK</sequence>
<feature type="domain" description="PTS EIIB type-1" evidence="13">
    <location>
        <begin position="5"/>
        <end position="88"/>
    </location>
</feature>
<feature type="active site" description="Phosphocysteine intermediate; for EIIB activity" evidence="11">
    <location>
        <position position="27"/>
    </location>
</feature>
<dbReference type="EMBL" id="JACXAI010000004">
    <property type="protein sequence ID" value="MBD1379595.1"/>
    <property type="molecule type" value="Genomic_DNA"/>
</dbReference>
<dbReference type="Gene3D" id="3.30.1360.60">
    <property type="entry name" value="Glucose permease domain IIB"/>
    <property type="match status" value="1"/>
</dbReference>
<reference evidence="15" key="1">
    <citation type="submission" date="2020-09" db="EMBL/GenBank/DDBJ databases">
        <title>A novel bacterium of genus Bacillus, isolated from South China Sea.</title>
        <authorList>
            <person name="Huang H."/>
            <person name="Mo K."/>
            <person name="Hu Y."/>
        </authorList>
    </citation>
    <scope>NUCLEOTIDE SEQUENCE</scope>
    <source>
        <strain evidence="15">IB182487</strain>
    </source>
</reference>
<keyword evidence="2" id="KW-0813">Transport</keyword>
<evidence type="ECO:0000259" key="14">
    <source>
        <dbReference type="PROSITE" id="PS51103"/>
    </source>
</evidence>
<dbReference type="InterPro" id="IPR036878">
    <property type="entry name" value="Glu_permease_IIB"/>
</dbReference>
<keyword evidence="9 12" id="KW-1133">Transmembrane helix</keyword>
<keyword evidence="5 15" id="KW-0808">Transferase</keyword>
<dbReference type="Proteomes" id="UP000626844">
    <property type="component" value="Unassembled WGS sequence"/>
</dbReference>
<dbReference type="PROSITE" id="PS51103">
    <property type="entry name" value="PTS_EIIC_TYPE_1"/>
    <property type="match status" value="1"/>
</dbReference>
<dbReference type="InterPro" id="IPR003352">
    <property type="entry name" value="PTS_EIIC"/>
</dbReference>
<evidence type="ECO:0000256" key="3">
    <source>
        <dbReference type="ARBA" id="ARBA00022475"/>
    </source>
</evidence>
<feature type="transmembrane region" description="Helical" evidence="12">
    <location>
        <begin position="300"/>
        <end position="321"/>
    </location>
</feature>
<dbReference type="AlphaFoldDB" id="A0A926RWH7"/>
<dbReference type="NCBIfam" id="TIGR00826">
    <property type="entry name" value="EIIB_glc"/>
    <property type="match status" value="1"/>
</dbReference>
<feature type="transmembrane region" description="Helical" evidence="12">
    <location>
        <begin position="374"/>
        <end position="394"/>
    </location>
</feature>
<feature type="transmembrane region" description="Helical" evidence="12">
    <location>
        <begin position="333"/>
        <end position="354"/>
    </location>
</feature>
<name>A0A926RWH7_9BACI</name>
<evidence type="ECO:0000256" key="7">
    <source>
        <dbReference type="ARBA" id="ARBA00022692"/>
    </source>
</evidence>
<organism evidence="15 16">
    <name type="scientific">Metabacillus arenae</name>
    <dbReference type="NCBI Taxonomy" id="2771434"/>
    <lineage>
        <taxon>Bacteria</taxon>
        <taxon>Bacillati</taxon>
        <taxon>Bacillota</taxon>
        <taxon>Bacilli</taxon>
        <taxon>Bacillales</taxon>
        <taxon>Bacillaceae</taxon>
        <taxon>Metabacillus</taxon>
    </lineage>
</organism>
<evidence type="ECO:0000259" key="13">
    <source>
        <dbReference type="PROSITE" id="PS51098"/>
    </source>
</evidence>
<dbReference type="GO" id="GO:0009401">
    <property type="term" value="P:phosphoenolpyruvate-dependent sugar phosphotransferase system"/>
    <property type="evidence" value="ECO:0007669"/>
    <property type="project" value="UniProtKB-KW"/>
</dbReference>
<evidence type="ECO:0000256" key="12">
    <source>
        <dbReference type="SAM" id="Phobius"/>
    </source>
</evidence>
<dbReference type="NCBIfam" id="NF008236">
    <property type="entry name" value="PRK11007.1"/>
    <property type="match status" value="1"/>
</dbReference>
<keyword evidence="16" id="KW-1185">Reference proteome</keyword>
<comment type="subcellular location">
    <subcellularLocation>
        <location evidence="1">Cell membrane</location>
        <topology evidence="1">Multi-pass membrane protein</topology>
    </subcellularLocation>
</comment>
<dbReference type="EC" id="2.7.1.201" evidence="15"/>
<dbReference type="PANTHER" id="PTHR30175">
    <property type="entry name" value="PHOSPHOTRANSFERASE SYSTEM TRANSPORT PROTEIN"/>
    <property type="match status" value="1"/>
</dbReference>
<feature type="domain" description="PTS EIIC type-1" evidence="14">
    <location>
        <begin position="108"/>
        <end position="469"/>
    </location>
</feature>
<keyword evidence="7 12" id="KW-0812">Transmembrane</keyword>
<dbReference type="PROSITE" id="PS51098">
    <property type="entry name" value="PTS_EIIB_TYPE_1"/>
    <property type="match status" value="1"/>
</dbReference>
<dbReference type="GO" id="GO:0005886">
    <property type="term" value="C:plasma membrane"/>
    <property type="evidence" value="ECO:0007669"/>
    <property type="project" value="UniProtKB-SubCell"/>
</dbReference>
<dbReference type="PANTHER" id="PTHR30175:SF4">
    <property type="entry name" value="PTS SYSTEM TREHALOSE-SPECIFIC EIIBC COMPONENT"/>
    <property type="match status" value="1"/>
</dbReference>
<dbReference type="Pfam" id="PF02378">
    <property type="entry name" value="PTS_EIIC"/>
    <property type="match status" value="1"/>
</dbReference>
<evidence type="ECO:0000313" key="15">
    <source>
        <dbReference type="EMBL" id="MBD1379595.1"/>
    </source>
</evidence>
<dbReference type="GO" id="GO:0015574">
    <property type="term" value="F:trehalose transmembrane transporter activity"/>
    <property type="evidence" value="ECO:0007669"/>
    <property type="project" value="InterPro"/>
</dbReference>
<keyword evidence="6" id="KW-0598">Phosphotransferase system</keyword>
<accession>A0A926RWH7</accession>
<protein>
    <submittedName>
        <fullName evidence="15">PTS system trehalose-specific EIIBC component</fullName>
        <ecNumber evidence="15">2.7.1.201</ecNumber>
    </submittedName>
</protein>
<evidence type="ECO:0000256" key="6">
    <source>
        <dbReference type="ARBA" id="ARBA00022683"/>
    </source>
</evidence>
<evidence type="ECO:0000256" key="9">
    <source>
        <dbReference type="ARBA" id="ARBA00022989"/>
    </source>
</evidence>